<reference evidence="2 3" key="1">
    <citation type="submission" date="2018-06" db="EMBL/GenBank/DDBJ databases">
        <authorList>
            <consortium name="Pathogen Informatics"/>
            <person name="Doyle S."/>
        </authorList>
    </citation>
    <scope>NUCLEOTIDE SEQUENCE [LARGE SCALE GENOMIC DNA]</scope>
    <source>
        <strain evidence="2 3">NCTC12020</strain>
    </source>
</reference>
<dbReference type="RefSeq" id="WP_115310161.1">
    <property type="nucleotide sequence ID" value="NZ_UHIO01000001.1"/>
</dbReference>
<dbReference type="EMBL" id="UHIO01000001">
    <property type="protein sequence ID" value="SUP42796.1"/>
    <property type="molecule type" value="Genomic_DNA"/>
</dbReference>
<dbReference type="Proteomes" id="UP000255367">
    <property type="component" value="Unassembled WGS sequence"/>
</dbReference>
<proteinExistence type="predicted"/>
<dbReference type="OrthoDB" id="9827830at2"/>
<feature type="signal peptide" evidence="1">
    <location>
        <begin position="1"/>
        <end position="21"/>
    </location>
</feature>
<accession>A0A380NKE7</accession>
<evidence type="ECO:0000313" key="3">
    <source>
        <dbReference type="Proteomes" id="UP000255367"/>
    </source>
</evidence>
<organism evidence="2 3">
    <name type="scientific">Veillonella criceti</name>
    <dbReference type="NCBI Taxonomy" id="103891"/>
    <lineage>
        <taxon>Bacteria</taxon>
        <taxon>Bacillati</taxon>
        <taxon>Bacillota</taxon>
        <taxon>Negativicutes</taxon>
        <taxon>Veillonellales</taxon>
        <taxon>Veillonellaceae</taxon>
        <taxon>Veillonella</taxon>
    </lineage>
</organism>
<feature type="chain" id="PRO_5038450747" description="Lipoprotein" evidence="1">
    <location>
        <begin position="22"/>
        <end position="191"/>
    </location>
</feature>
<dbReference type="AlphaFoldDB" id="A0A380NKE7"/>
<evidence type="ECO:0000256" key="1">
    <source>
        <dbReference type="SAM" id="SignalP"/>
    </source>
</evidence>
<keyword evidence="1" id="KW-0732">Signal</keyword>
<keyword evidence="3" id="KW-1185">Reference proteome</keyword>
<protein>
    <recommendedName>
        <fullName evidence="4">Lipoprotein</fullName>
    </recommendedName>
</protein>
<dbReference type="PROSITE" id="PS51257">
    <property type="entry name" value="PROKAR_LIPOPROTEIN"/>
    <property type="match status" value="1"/>
</dbReference>
<evidence type="ECO:0000313" key="2">
    <source>
        <dbReference type="EMBL" id="SUP42796.1"/>
    </source>
</evidence>
<name>A0A380NKE7_9FIRM</name>
<evidence type="ECO:0008006" key="4">
    <source>
        <dbReference type="Google" id="ProtNLM"/>
    </source>
</evidence>
<gene>
    <name evidence="2" type="ORF">NCTC12020_00958</name>
</gene>
<sequence>MKTMIKYAVLAIMAVAMVVLAGCGAEPEDKIVGQWIKEEVDLNGVRWIDIKKDKDNQYIISYHSFGYETKQTKNDEQPLGTFHLEFHNTLNEWKGDNKAVFNNNALRDLQSHDKEVYTYNEKQDTLVTEEKSWAKSYTYKRFTDKEELKKKIDELKTVKEDEIKNRTKEATMFEYKYDNFTYDDSVLTTNK</sequence>